<reference evidence="3" key="1">
    <citation type="submission" date="2016-10" db="EMBL/GenBank/DDBJ databases">
        <authorList>
            <person name="Varghese N."/>
            <person name="Submissions S."/>
        </authorList>
    </citation>
    <scope>NUCLEOTIDE SEQUENCE [LARGE SCALE GENOMIC DNA]</scope>
    <source>
        <strain evidence="3">DSM 25329</strain>
    </source>
</reference>
<dbReference type="InterPro" id="IPR037401">
    <property type="entry name" value="SnoaL-like"/>
</dbReference>
<dbReference type="STRING" id="659014.SAMN04487996_12014"/>
<name>A0A1G7VA79_9BACT</name>
<keyword evidence="2" id="KW-0413">Isomerase</keyword>
<dbReference type="Pfam" id="PF12680">
    <property type="entry name" value="SnoaL_2"/>
    <property type="match status" value="1"/>
</dbReference>
<sequence length="121" mass="14034">MDHQALLRQLYQDFNARQIDAVLAQMHADVSWPNGWEGGYLRGHEEVRAYWLRQWEQIDPTVEPLAFETSPDGGIAIEVRQVIKDLDGVVMSNSRLSHIYTFEDGKICTMAIEHRQRFTMS</sequence>
<dbReference type="OrthoDB" id="1353852at2"/>
<dbReference type="Gene3D" id="3.10.450.50">
    <property type="match status" value="1"/>
</dbReference>
<gene>
    <name evidence="2" type="ORF">SAMN04487996_12014</name>
</gene>
<dbReference type="SUPFAM" id="SSF54427">
    <property type="entry name" value="NTF2-like"/>
    <property type="match status" value="1"/>
</dbReference>
<feature type="domain" description="SnoaL-like" evidence="1">
    <location>
        <begin position="8"/>
        <end position="108"/>
    </location>
</feature>
<dbReference type="EMBL" id="FNAN01000020">
    <property type="protein sequence ID" value="SDG56624.1"/>
    <property type="molecule type" value="Genomic_DNA"/>
</dbReference>
<accession>A0A1G7VA79</accession>
<dbReference type="GO" id="GO:0016853">
    <property type="term" value="F:isomerase activity"/>
    <property type="evidence" value="ECO:0007669"/>
    <property type="project" value="UniProtKB-KW"/>
</dbReference>
<evidence type="ECO:0000313" key="3">
    <source>
        <dbReference type="Proteomes" id="UP000198748"/>
    </source>
</evidence>
<proteinExistence type="predicted"/>
<organism evidence="2 3">
    <name type="scientific">Dyadobacter soli</name>
    <dbReference type="NCBI Taxonomy" id="659014"/>
    <lineage>
        <taxon>Bacteria</taxon>
        <taxon>Pseudomonadati</taxon>
        <taxon>Bacteroidota</taxon>
        <taxon>Cytophagia</taxon>
        <taxon>Cytophagales</taxon>
        <taxon>Spirosomataceae</taxon>
        <taxon>Dyadobacter</taxon>
    </lineage>
</organism>
<evidence type="ECO:0000313" key="2">
    <source>
        <dbReference type="EMBL" id="SDG56624.1"/>
    </source>
</evidence>
<dbReference type="InterPro" id="IPR032710">
    <property type="entry name" value="NTF2-like_dom_sf"/>
</dbReference>
<protein>
    <submittedName>
        <fullName evidence="2">Ketosteroid isomerase-related protein</fullName>
    </submittedName>
</protein>
<keyword evidence="3" id="KW-1185">Reference proteome</keyword>
<dbReference type="RefSeq" id="WP_090156388.1">
    <property type="nucleotide sequence ID" value="NZ_FNAN01000020.1"/>
</dbReference>
<dbReference type="AlphaFoldDB" id="A0A1G7VA79"/>
<evidence type="ECO:0000259" key="1">
    <source>
        <dbReference type="Pfam" id="PF12680"/>
    </source>
</evidence>
<dbReference type="Proteomes" id="UP000198748">
    <property type="component" value="Unassembled WGS sequence"/>
</dbReference>